<feature type="transmembrane region" description="Helical" evidence="8">
    <location>
        <begin position="194"/>
        <end position="217"/>
    </location>
</feature>
<dbReference type="Pfam" id="PF00528">
    <property type="entry name" value="BPD_transp_1"/>
    <property type="match status" value="1"/>
</dbReference>
<evidence type="ECO:0000256" key="2">
    <source>
        <dbReference type="ARBA" id="ARBA00007069"/>
    </source>
</evidence>
<protein>
    <submittedName>
        <fullName evidence="10">ABC transporter integral membrane protein</fullName>
    </submittedName>
</protein>
<sequence>MGVDFNHLIELIPDINTAFLQTIYMIAISLVIAIVIGLPVGILLYVTDKGLFLQNRSVQVIMGFLVNLIRSIPFIILLVALIPLTNLIVGTTIGPSAASVSLSVAAIPFFARIVETALREIDKGVIEAAIAAGATPWMIIKDVLLLEARSGIISGITLTLISLIGFSAMAGTVGGGGIGDLAIRFGYYRYDNTIMIATVVILIVLVQFVQLLGDFVAKAVDKRK</sequence>
<dbReference type="PANTHER" id="PTHR30450:SF1">
    <property type="entry name" value="D-METHIONINE TRANSPORT SYSTEM PERMEASE PROTEIN METI-RELATED"/>
    <property type="match status" value="1"/>
</dbReference>
<keyword evidence="11" id="KW-1185">Reference proteome</keyword>
<dbReference type="Gene3D" id="1.10.3720.10">
    <property type="entry name" value="MetI-like"/>
    <property type="match status" value="1"/>
</dbReference>
<evidence type="ECO:0000256" key="8">
    <source>
        <dbReference type="RuleBase" id="RU363032"/>
    </source>
</evidence>
<keyword evidence="5 8" id="KW-0812">Transmembrane</keyword>
<comment type="similarity">
    <text evidence="2">Belongs to the binding-protein-dependent transport system permease family. CysTW subfamily.</text>
</comment>
<evidence type="ECO:0000256" key="6">
    <source>
        <dbReference type="ARBA" id="ARBA00022989"/>
    </source>
</evidence>
<dbReference type="eggNOG" id="COG2011">
    <property type="taxonomic scope" value="Bacteria"/>
</dbReference>
<evidence type="ECO:0000256" key="1">
    <source>
        <dbReference type="ARBA" id="ARBA00004651"/>
    </source>
</evidence>
<name>K6CX10_9BACI</name>
<dbReference type="STRING" id="1117379.BABA_22803"/>
<dbReference type="PANTHER" id="PTHR30450">
    <property type="entry name" value="ABC TRANSPORTER PERMEASE"/>
    <property type="match status" value="1"/>
</dbReference>
<dbReference type="SUPFAM" id="SSF161098">
    <property type="entry name" value="MetI-like"/>
    <property type="match status" value="1"/>
</dbReference>
<evidence type="ECO:0000313" key="11">
    <source>
        <dbReference type="Proteomes" id="UP000006316"/>
    </source>
</evidence>
<feature type="transmembrane region" description="Helical" evidence="8">
    <location>
        <begin position="151"/>
        <end position="174"/>
    </location>
</feature>
<evidence type="ECO:0000256" key="5">
    <source>
        <dbReference type="ARBA" id="ARBA00022692"/>
    </source>
</evidence>
<evidence type="ECO:0000259" key="9">
    <source>
        <dbReference type="PROSITE" id="PS50928"/>
    </source>
</evidence>
<dbReference type="OrthoDB" id="9793490at2"/>
<evidence type="ECO:0000313" key="10">
    <source>
        <dbReference type="EMBL" id="EKN64767.1"/>
    </source>
</evidence>
<dbReference type="InterPro" id="IPR000515">
    <property type="entry name" value="MetI-like"/>
</dbReference>
<dbReference type="FunFam" id="1.10.3720.10:FF:000002">
    <property type="entry name" value="D-methionine ABC transporter permease MetI"/>
    <property type="match status" value="1"/>
</dbReference>
<keyword evidence="4" id="KW-1003">Cell membrane</keyword>
<evidence type="ECO:0000256" key="7">
    <source>
        <dbReference type="ARBA" id="ARBA00023136"/>
    </source>
</evidence>
<dbReference type="GO" id="GO:0005886">
    <property type="term" value="C:plasma membrane"/>
    <property type="evidence" value="ECO:0007669"/>
    <property type="project" value="UniProtKB-SubCell"/>
</dbReference>
<dbReference type="PATRIC" id="fig|1117379.3.peg.4731"/>
<dbReference type="RefSeq" id="WP_007087552.1">
    <property type="nucleotide sequence ID" value="NZ_AJLS01000141.1"/>
</dbReference>
<dbReference type="InterPro" id="IPR035906">
    <property type="entry name" value="MetI-like_sf"/>
</dbReference>
<feature type="transmembrane region" description="Helical" evidence="8">
    <location>
        <begin position="23"/>
        <end position="46"/>
    </location>
</feature>
<dbReference type="GO" id="GO:0048473">
    <property type="term" value="P:D-methionine transmembrane transport"/>
    <property type="evidence" value="ECO:0007669"/>
    <property type="project" value="TreeGrafter"/>
</dbReference>
<gene>
    <name evidence="10" type="ORF">BABA_22803</name>
</gene>
<feature type="domain" description="ABC transmembrane type-1" evidence="9">
    <location>
        <begin position="19"/>
        <end position="213"/>
    </location>
</feature>
<dbReference type="EMBL" id="AJLS01000141">
    <property type="protein sequence ID" value="EKN64767.1"/>
    <property type="molecule type" value="Genomic_DNA"/>
</dbReference>
<comment type="subcellular location">
    <subcellularLocation>
        <location evidence="1 8">Cell membrane</location>
        <topology evidence="1 8">Multi-pass membrane protein</topology>
    </subcellularLocation>
</comment>
<keyword evidence="6 8" id="KW-1133">Transmembrane helix</keyword>
<keyword evidence="3 8" id="KW-0813">Transport</keyword>
<comment type="caution">
    <text evidence="10">The sequence shown here is derived from an EMBL/GenBank/DDBJ whole genome shotgun (WGS) entry which is preliminary data.</text>
</comment>
<dbReference type="CDD" id="cd06261">
    <property type="entry name" value="TM_PBP2"/>
    <property type="match status" value="1"/>
</dbReference>
<dbReference type="Proteomes" id="UP000006316">
    <property type="component" value="Unassembled WGS sequence"/>
</dbReference>
<accession>K6CX10</accession>
<evidence type="ECO:0000256" key="4">
    <source>
        <dbReference type="ARBA" id="ARBA00022475"/>
    </source>
</evidence>
<evidence type="ECO:0000256" key="3">
    <source>
        <dbReference type="ARBA" id="ARBA00022448"/>
    </source>
</evidence>
<dbReference type="InterPro" id="IPR051322">
    <property type="entry name" value="AA_ABC_Transporter_Permease"/>
</dbReference>
<reference evidence="10 11" key="1">
    <citation type="journal article" date="2012" name="Front. Microbiol.">
        <title>Redundancy and modularity in membrane-associated dissimilatory nitrate reduction in Bacillus.</title>
        <authorList>
            <person name="Heylen K."/>
            <person name="Keltjens J."/>
        </authorList>
    </citation>
    <scope>NUCLEOTIDE SEQUENCE [LARGE SCALE GENOMIC DNA]</scope>
    <source>
        <strain evidence="11">LMG 21833T</strain>
    </source>
</reference>
<keyword evidence="7 8" id="KW-0472">Membrane</keyword>
<organism evidence="10 11">
    <name type="scientific">Neobacillus bataviensis LMG 21833</name>
    <dbReference type="NCBI Taxonomy" id="1117379"/>
    <lineage>
        <taxon>Bacteria</taxon>
        <taxon>Bacillati</taxon>
        <taxon>Bacillota</taxon>
        <taxon>Bacilli</taxon>
        <taxon>Bacillales</taxon>
        <taxon>Bacillaceae</taxon>
        <taxon>Neobacillus</taxon>
    </lineage>
</organism>
<dbReference type="AlphaFoldDB" id="K6CX10"/>
<feature type="transmembrane region" description="Helical" evidence="8">
    <location>
        <begin position="58"/>
        <end position="82"/>
    </location>
</feature>
<dbReference type="PROSITE" id="PS50928">
    <property type="entry name" value="ABC_TM1"/>
    <property type="match status" value="1"/>
</dbReference>
<proteinExistence type="inferred from homology"/>
<feature type="transmembrane region" description="Helical" evidence="8">
    <location>
        <begin position="88"/>
        <end position="111"/>
    </location>
</feature>